<reference evidence="1" key="2">
    <citation type="submission" date="2025-03" db="EMBL/GenBank/DDBJ databases">
        <authorList>
            <consortium name="ELIXIR-Norway"/>
            <consortium name="Elixir Norway"/>
        </authorList>
    </citation>
    <scope>NUCLEOTIDE SEQUENCE</scope>
</reference>
<accession>A0AC59ZY20</accession>
<protein>
    <submittedName>
        <fullName evidence="1">Uncharacterized protein</fullName>
    </submittedName>
</protein>
<evidence type="ECO:0000313" key="1">
    <source>
        <dbReference type="EMBL" id="CAN0529979.1"/>
    </source>
</evidence>
<dbReference type="Proteomes" id="UP001162501">
    <property type="component" value="Chromosome 5"/>
</dbReference>
<reference evidence="1" key="1">
    <citation type="submission" date="2023-05" db="EMBL/GenBank/DDBJ databases">
        <authorList>
            <consortium name="ELIXIR-Norway"/>
        </authorList>
    </citation>
    <scope>NUCLEOTIDE SEQUENCE</scope>
</reference>
<evidence type="ECO:0000313" key="2">
    <source>
        <dbReference type="Proteomes" id="UP001162501"/>
    </source>
</evidence>
<organism evidence="1 2">
    <name type="scientific">Rangifer tarandus platyrhynchus</name>
    <name type="common">Svalbard reindeer</name>
    <dbReference type="NCBI Taxonomy" id="3082113"/>
    <lineage>
        <taxon>Eukaryota</taxon>
        <taxon>Metazoa</taxon>
        <taxon>Chordata</taxon>
        <taxon>Craniata</taxon>
        <taxon>Vertebrata</taxon>
        <taxon>Euteleostomi</taxon>
        <taxon>Mammalia</taxon>
        <taxon>Eutheria</taxon>
        <taxon>Laurasiatheria</taxon>
        <taxon>Artiodactyla</taxon>
        <taxon>Ruminantia</taxon>
        <taxon>Pecora</taxon>
        <taxon>Cervidae</taxon>
        <taxon>Odocoileinae</taxon>
        <taxon>Rangifer</taxon>
    </lineage>
</organism>
<sequence length="190" mass="20190">MATHASILAWEIPRTQEPGGAAIHGVTKSQTQLKHLSTHAPEFDNKIRKPKPQQLLHTSLSPAAVSNCCNFLEGPGPTGRSLSKFFISQFAQDSLPQVEVQPWATGLLKLPRDSRPENTGAGRLCTLGRQPTDTPGPVTASAGDAARPGVLRPSRPPTWASCTDNVLALTSSSCRAGQHGMGMGKQLILL</sequence>
<dbReference type="EMBL" id="OX596089">
    <property type="protein sequence ID" value="CAN0529979.1"/>
    <property type="molecule type" value="Genomic_DNA"/>
</dbReference>
<gene>
    <name evidence="1" type="ORF">MRATA1EN22A_LOCUS24519</name>
</gene>
<proteinExistence type="predicted"/>
<name>A0AC59ZY20_RANTA</name>